<dbReference type="InterPro" id="IPR025322">
    <property type="entry name" value="PADRE_dom"/>
</dbReference>
<dbReference type="Proteomes" id="UP000287651">
    <property type="component" value="Unassembled WGS sequence"/>
</dbReference>
<proteinExistence type="predicted"/>
<accession>A0A427AJM8</accession>
<gene>
    <name evidence="2" type="ORF">B296_00023321</name>
</gene>
<dbReference type="AlphaFoldDB" id="A0A427AJM8"/>
<dbReference type="Pfam" id="PF14009">
    <property type="entry name" value="PADRE"/>
    <property type="match status" value="1"/>
</dbReference>
<comment type="caution">
    <text evidence="2">The sequence shown here is derived from an EMBL/GenBank/DDBJ whole genome shotgun (WGS) entry which is preliminary data.</text>
</comment>
<dbReference type="EMBL" id="AMZH03002200">
    <property type="protein sequence ID" value="RRT76424.1"/>
    <property type="molecule type" value="Genomic_DNA"/>
</dbReference>
<evidence type="ECO:0008006" key="4">
    <source>
        <dbReference type="Google" id="ProtNLM"/>
    </source>
</evidence>
<dbReference type="PANTHER" id="PTHR33052">
    <property type="entry name" value="DUF4228 DOMAIN PROTEIN-RELATED"/>
    <property type="match status" value="1"/>
</dbReference>
<feature type="region of interest" description="Disordered" evidence="1">
    <location>
        <begin position="168"/>
        <end position="197"/>
    </location>
</feature>
<sequence>MAKAFLTCFSRSSRGLVKLVLWGGATKLLPETLHAGELMIRFPGRIVCHANSFYIGLPLPVLSADDELLPGQTYFLLPLDRFRPNQALTVATLASLSPSPTKVSLAGDGQCPFAYVKGGDGRKLIKVTPEFIARVISSGEGGRRSGSGDGGTLCSTPELQKHYAQLVGPRGRPWSPALETISESKRRRPSKARLSPARLLRLQKSSS</sequence>
<evidence type="ECO:0000313" key="3">
    <source>
        <dbReference type="Proteomes" id="UP000287651"/>
    </source>
</evidence>
<organism evidence="2 3">
    <name type="scientific">Ensete ventricosum</name>
    <name type="common">Abyssinian banana</name>
    <name type="synonym">Musa ensete</name>
    <dbReference type="NCBI Taxonomy" id="4639"/>
    <lineage>
        <taxon>Eukaryota</taxon>
        <taxon>Viridiplantae</taxon>
        <taxon>Streptophyta</taxon>
        <taxon>Embryophyta</taxon>
        <taxon>Tracheophyta</taxon>
        <taxon>Spermatophyta</taxon>
        <taxon>Magnoliopsida</taxon>
        <taxon>Liliopsida</taxon>
        <taxon>Zingiberales</taxon>
        <taxon>Musaceae</taxon>
        <taxon>Ensete</taxon>
    </lineage>
</organism>
<evidence type="ECO:0000313" key="2">
    <source>
        <dbReference type="EMBL" id="RRT76424.1"/>
    </source>
</evidence>
<protein>
    <recommendedName>
        <fullName evidence="4">DUF4228 domain-containing protein</fullName>
    </recommendedName>
</protein>
<evidence type="ECO:0000256" key="1">
    <source>
        <dbReference type="SAM" id="MobiDB-lite"/>
    </source>
</evidence>
<reference evidence="2 3" key="1">
    <citation type="journal article" date="2014" name="Agronomy (Basel)">
        <title>A Draft Genome Sequence for Ensete ventricosum, the Drought-Tolerant Tree Against Hunger.</title>
        <authorList>
            <person name="Harrison J."/>
            <person name="Moore K.A."/>
            <person name="Paszkiewicz K."/>
            <person name="Jones T."/>
            <person name="Grant M."/>
            <person name="Ambacheew D."/>
            <person name="Muzemil S."/>
            <person name="Studholme D.J."/>
        </authorList>
    </citation>
    <scope>NUCLEOTIDE SEQUENCE [LARGE SCALE GENOMIC DNA]</scope>
</reference>
<name>A0A427AJM8_ENSVE</name>